<proteinExistence type="predicted"/>
<dbReference type="Pfam" id="PF12728">
    <property type="entry name" value="HTH_17"/>
    <property type="match status" value="1"/>
</dbReference>
<dbReference type="InterPro" id="IPR009061">
    <property type="entry name" value="DNA-bd_dom_put_sf"/>
</dbReference>
<protein>
    <recommendedName>
        <fullName evidence="1">Helix-turn-helix domain-containing protein</fullName>
    </recommendedName>
</protein>
<accession>A0A086ZY52</accession>
<dbReference type="EMBL" id="JGYS01000022">
    <property type="protein sequence ID" value="KFI51452.1"/>
    <property type="molecule type" value="Genomic_DNA"/>
</dbReference>
<evidence type="ECO:0000313" key="3">
    <source>
        <dbReference type="Proteomes" id="UP000029072"/>
    </source>
</evidence>
<gene>
    <name evidence="2" type="ORF">BCAL_1185</name>
</gene>
<dbReference type="InterPro" id="IPR041657">
    <property type="entry name" value="HTH_17"/>
</dbReference>
<dbReference type="RefSeq" id="WP_043167807.1">
    <property type="nucleotide sequence ID" value="NZ_JDUV01000039.1"/>
</dbReference>
<dbReference type="eggNOG" id="ENOG5031YB0">
    <property type="taxonomic scope" value="Bacteria"/>
</dbReference>
<sequence length="70" mass="7938">MTQTATPAIAITSDDVWMTPREAAEYAHTTTGTLSTLRWTKNGPKFYKPTSRRVLYRKSDLDDWIMGGTK</sequence>
<dbReference type="Proteomes" id="UP000029072">
    <property type="component" value="Unassembled WGS sequence"/>
</dbReference>
<reference evidence="2 3" key="1">
    <citation type="submission" date="2014-03" db="EMBL/GenBank/DDBJ databases">
        <title>Genomics of Bifidobacteria.</title>
        <authorList>
            <person name="Ventura M."/>
            <person name="Milani C."/>
            <person name="Lugli G.A."/>
        </authorList>
    </citation>
    <scope>NUCLEOTIDE SEQUENCE [LARGE SCALE GENOMIC DNA]</scope>
    <source>
        <strain evidence="2 3">DSM 23973</strain>
    </source>
</reference>
<dbReference type="SUPFAM" id="SSF46955">
    <property type="entry name" value="Putative DNA-binding domain"/>
    <property type="match status" value="1"/>
</dbReference>
<feature type="domain" description="Helix-turn-helix" evidence="1">
    <location>
        <begin position="17"/>
        <end position="66"/>
    </location>
</feature>
<name>A0A086ZY52_9BIFI</name>
<comment type="caution">
    <text evidence="2">The sequence shown here is derived from an EMBL/GenBank/DDBJ whole genome shotgun (WGS) entry which is preliminary data.</text>
</comment>
<organism evidence="2 3">
    <name type="scientific">Bifidobacterium callitrichos DSM 23973</name>
    <dbReference type="NCBI Taxonomy" id="1437609"/>
    <lineage>
        <taxon>Bacteria</taxon>
        <taxon>Bacillati</taxon>
        <taxon>Actinomycetota</taxon>
        <taxon>Actinomycetes</taxon>
        <taxon>Bifidobacteriales</taxon>
        <taxon>Bifidobacteriaceae</taxon>
        <taxon>Bifidobacterium</taxon>
    </lineage>
</organism>
<evidence type="ECO:0000259" key="1">
    <source>
        <dbReference type="Pfam" id="PF12728"/>
    </source>
</evidence>
<evidence type="ECO:0000313" key="2">
    <source>
        <dbReference type="EMBL" id="KFI51452.1"/>
    </source>
</evidence>
<dbReference type="STRING" id="1437609.BCAL_1185"/>
<dbReference type="AlphaFoldDB" id="A0A086ZY52"/>